<sequence length="148" mass="16926">MNHPPLRQFRTSGWLYIYQYATILILCGILARFIGPWPLYLGLTACLYLFARAKTRQSRLFADRVEVQVGVLSSRQITLHFKDVMYLVIADRTPWRQLGLGSVILALGTEDDECEGIISVPGYMELAEEIRRMIVATGREDVPMYVAR</sequence>
<accession>A0A2P1PNJ3</accession>
<evidence type="ECO:0000313" key="2">
    <source>
        <dbReference type="EMBL" id="AVP96411.1"/>
    </source>
</evidence>
<keyword evidence="1" id="KW-1133">Transmembrane helix</keyword>
<keyword evidence="1" id="KW-0812">Transmembrane</keyword>
<dbReference type="KEGG" id="xba:C7S18_04025"/>
<keyword evidence="1" id="KW-0472">Membrane</keyword>
<evidence type="ECO:0000313" key="3">
    <source>
        <dbReference type="Proteomes" id="UP000241074"/>
    </source>
</evidence>
<name>A0A2P1PNJ3_9GAMM</name>
<dbReference type="EMBL" id="CP027860">
    <property type="protein sequence ID" value="AVP96411.1"/>
    <property type="molecule type" value="Genomic_DNA"/>
</dbReference>
<dbReference type="Proteomes" id="UP000241074">
    <property type="component" value="Chromosome"/>
</dbReference>
<reference evidence="2 3" key="2">
    <citation type="submission" date="2018-03" db="EMBL/GenBank/DDBJ databases">
        <authorList>
            <person name="Keele B.F."/>
        </authorList>
    </citation>
    <scope>NUCLEOTIDE SEQUENCE [LARGE SCALE GENOMIC DNA]</scope>
    <source>
        <strain evidence="2 3">D13</strain>
    </source>
</reference>
<organism evidence="2 3">
    <name type="scientific">Ahniella affigens</name>
    <dbReference type="NCBI Taxonomy" id="2021234"/>
    <lineage>
        <taxon>Bacteria</taxon>
        <taxon>Pseudomonadati</taxon>
        <taxon>Pseudomonadota</taxon>
        <taxon>Gammaproteobacteria</taxon>
        <taxon>Lysobacterales</taxon>
        <taxon>Rhodanobacteraceae</taxon>
        <taxon>Ahniella</taxon>
    </lineage>
</organism>
<feature type="transmembrane region" description="Helical" evidence="1">
    <location>
        <begin position="12"/>
        <end position="31"/>
    </location>
</feature>
<evidence type="ECO:0000256" key="1">
    <source>
        <dbReference type="SAM" id="Phobius"/>
    </source>
</evidence>
<dbReference type="RefSeq" id="WP_106890340.1">
    <property type="nucleotide sequence ID" value="NZ_CP027860.1"/>
</dbReference>
<keyword evidence="3" id="KW-1185">Reference proteome</keyword>
<protein>
    <recommendedName>
        <fullName evidence="4">DUF304 domain-containing protein</fullName>
    </recommendedName>
</protein>
<gene>
    <name evidence="2" type="ORF">C7S18_04025</name>
</gene>
<dbReference type="AlphaFoldDB" id="A0A2P1PNJ3"/>
<evidence type="ECO:0008006" key="4">
    <source>
        <dbReference type="Google" id="ProtNLM"/>
    </source>
</evidence>
<reference evidence="2 3" key="1">
    <citation type="submission" date="2018-03" db="EMBL/GenBank/DDBJ databases">
        <title>Ahniella affigens gen. nov., sp. nov., a gammaproteobacterium isolated from sandy soil near a stream.</title>
        <authorList>
            <person name="Ko Y."/>
            <person name="Kim J.-H."/>
        </authorList>
    </citation>
    <scope>NUCLEOTIDE SEQUENCE [LARGE SCALE GENOMIC DNA]</scope>
    <source>
        <strain evidence="2 3">D13</strain>
    </source>
</reference>
<proteinExistence type="predicted"/>